<protein>
    <submittedName>
        <fullName evidence="2">Uncharacterized protein LOC110758206</fullName>
    </submittedName>
</protein>
<dbReference type="KEGG" id="pavi:110758206"/>
<evidence type="ECO:0000313" key="1">
    <source>
        <dbReference type="Proteomes" id="UP000515124"/>
    </source>
</evidence>
<evidence type="ECO:0000313" key="2">
    <source>
        <dbReference type="RefSeq" id="XP_021815707.1"/>
    </source>
</evidence>
<keyword evidence="1" id="KW-1185">Reference proteome</keyword>
<dbReference type="PANTHER" id="PTHR11439:SF500">
    <property type="entry name" value="RNA-DIRECTED DNA POLYMERASE"/>
    <property type="match status" value="1"/>
</dbReference>
<name>A0A6P5SN91_PRUAV</name>
<organism evidence="1 2">
    <name type="scientific">Prunus avium</name>
    <name type="common">Cherry</name>
    <name type="synonym">Cerasus avium</name>
    <dbReference type="NCBI Taxonomy" id="42229"/>
    <lineage>
        <taxon>Eukaryota</taxon>
        <taxon>Viridiplantae</taxon>
        <taxon>Streptophyta</taxon>
        <taxon>Embryophyta</taxon>
        <taxon>Tracheophyta</taxon>
        <taxon>Spermatophyta</taxon>
        <taxon>Magnoliopsida</taxon>
        <taxon>eudicotyledons</taxon>
        <taxon>Gunneridae</taxon>
        <taxon>Pentapetalae</taxon>
        <taxon>rosids</taxon>
        <taxon>fabids</taxon>
        <taxon>Rosales</taxon>
        <taxon>Rosaceae</taxon>
        <taxon>Amygdaloideae</taxon>
        <taxon>Amygdaleae</taxon>
        <taxon>Prunus</taxon>
    </lineage>
</organism>
<dbReference type="Proteomes" id="UP000515124">
    <property type="component" value="Unplaced"/>
</dbReference>
<dbReference type="RefSeq" id="XP_021815707.1">
    <property type="nucleotide sequence ID" value="XM_021960015.1"/>
</dbReference>
<dbReference type="PANTHER" id="PTHR11439">
    <property type="entry name" value="GAG-POL-RELATED RETROTRANSPOSON"/>
    <property type="match status" value="1"/>
</dbReference>
<accession>A0A6P5SN91</accession>
<dbReference type="GeneID" id="110758206"/>
<gene>
    <name evidence="2" type="primary">LOC110758206</name>
</gene>
<sequence length="165" mass="18242">MARQNNGTWLLDIGANAHVTPELHNLVNPKEYTGNDNVGGVALDLLQRTKFMDAKPISTPVSSGQKLSAYVGEPHTDLETYRSIVGALQYLTITCLDLSYVVNQVCQFMHSPKSPHWLAVKRILRYLKSSYDYGIVHKPGSLQVNAFSDADYAGDPDSRHSTSGY</sequence>
<reference evidence="2" key="1">
    <citation type="submission" date="2025-08" db="UniProtKB">
        <authorList>
            <consortium name="RefSeq"/>
        </authorList>
    </citation>
    <scope>IDENTIFICATION</scope>
</reference>
<dbReference type="AlphaFoldDB" id="A0A6P5SN91"/>
<proteinExistence type="predicted"/>